<keyword evidence="1" id="KW-0472">Membrane</keyword>
<dbReference type="AlphaFoldDB" id="A0A5B8USI7"/>
<dbReference type="OrthoDB" id="651989at2"/>
<dbReference type="RefSeq" id="WP_147030516.1">
    <property type="nucleotide sequence ID" value="NZ_CP042436.1"/>
</dbReference>
<feature type="transmembrane region" description="Helical" evidence="1">
    <location>
        <begin position="152"/>
        <end position="170"/>
    </location>
</feature>
<keyword evidence="1" id="KW-0812">Transmembrane</keyword>
<accession>A0A5B8USI7</accession>
<feature type="transmembrane region" description="Helical" evidence="1">
    <location>
        <begin position="35"/>
        <end position="54"/>
    </location>
</feature>
<evidence type="ECO:0000313" key="2">
    <source>
        <dbReference type="EMBL" id="QEC61939.1"/>
    </source>
</evidence>
<feature type="transmembrane region" description="Helical" evidence="1">
    <location>
        <begin position="90"/>
        <end position="108"/>
    </location>
</feature>
<gene>
    <name evidence="2" type="ORF">FRZ54_04845</name>
</gene>
<protein>
    <submittedName>
        <fullName evidence="2">Uncharacterized protein</fullName>
    </submittedName>
</protein>
<keyword evidence="3" id="KW-1185">Reference proteome</keyword>
<evidence type="ECO:0000256" key="1">
    <source>
        <dbReference type="SAM" id="Phobius"/>
    </source>
</evidence>
<feature type="transmembrane region" description="Helical" evidence="1">
    <location>
        <begin position="190"/>
        <end position="209"/>
    </location>
</feature>
<dbReference type="EMBL" id="CP042436">
    <property type="protein sequence ID" value="QEC61939.1"/>
    <property type="molecule type" value="Genomic_DNA"/>
</dbReference>
<sequence>MNYYISVIMSLSSSALPVLIAALRYRMLDQASRIIFYLLTLAFLTECVAAVVAYKYRNNLAVYNVSNLGQVFLIALYFNYCSNTLKRRNIGLLIGLFSIVVGVLNMWFLQSIKTYNSNYFLYQTLIVLALGMFVYTQFLLNQTYLKIQRSPHFWIILVLFFFYVFNFFTMSLYDYETRHLNGYKRFIDYSIAYLSATTNIAFTLVFLFYPRLNLRYVG</sequence>
<keyword evidence="1" id="KW-1133">Transmembrane helix</keyword>
<dbReference type="KEGG" id="mgin:FRZ54_04845"/>
<name>A0A5B8USI7_9SPHI</name>
<feature type="transmembrane region" description="Helical" evidence="1">
    <location>
        <begin position="6"/>
        <end position="23"/>
    </location>
</feature>
<dbReference type="Proteomes" id="UP000321479">
    <property type="component" value="Chromosome"/>
</dbReference>
<feature type="transmembrane region" description="Helical" evidence="1">
    <location>
        <begin position="60"/>
        <end position="78"/>
    </location>
</feature>
<proteinExistence type="predicted"/>
<feature type="transmembrane region" description="Helical" evidence="1">
    <location>
        <begin position="120"/>
        <end position="140"/>
    </location>
</feature>
<organism evidence="2 3">
    <name type="scientific">Mucilaginibacter ginsenosidivorans</name>
    <dbReference type="NCBI Taxonomy" id="398053"/>
    <lineage>
        <taxon>Bacteria</taxon>
        <taxon>Pseudomonadati</taxon>
        <taxon>Bacteroidota</taxon>
        <taxon>Sphingobacteriia</taxon>
        <taxon>Sphingobacteriales</taxon>
        <taxon>Sphingobacteriaceae</taxon>
        <taxon>Mucilaginibacter</taxon>
    </lineage>
</organism>
<evidence type="ECO:0000313" key="3">
    <source>
        <dbReference type="Proteomes" id="UP000321479"/>
    </source>
</evidence>
<reference evidence="2 3" key="1">
    <citation type="journal article" date="2017" name="Curr. Microbiol.">
        <title>Mucilaginibacter ginsenosidivorans sp. nov., Isolated from Soil of Ginseng Field.</title>
        <authorList>
            <person name="Kim M.M."/>
            <person name="Siddiqi M.Z."/>
            <person name="Im W.T."/>
        </authorList>
    </citation>
    <scope>NUCLEOTIDE SEQUENCE [LARGE SCALE GENOMIC DNA]</scope>
    <source>
        <strain evidence="2 3">Gsoil 3017</strain>
    </source>
</reference>